<feature type="signal peptide" evidence="11">
    <location>
        <begin position="1"/>
        <end position="27"/>
    </location>
</feature>
<evidence type="ECO:0000256" key="7">
    <source>
        <dbReference type="ARBA" id="ARBA00022989"/>
    </source>
</evidence>
<dbReference type="Pfam" id="PF11051">
    <property type="entry name" value="Mannosyl_trans3"/>
    <property type="match status" value="1"/>
</dbReference>
<dbReference type="EMBL" id="CAADRA010000057">
    <property type="protein sequence ID" value="VFT78120.1"/>
    <property type="molecule type" value="Genomic_DNA"/>
</dbReference>
<proteinExistence type="inferred from homology"/>
<evidence type="ECO:0000313" key="12">
    <source>
        <dbReference type="EMBL" id="KAF0719634.1"/>
    </source>
</evidence>
<keyword evidence="5" id="KW-0812">Transmembrane</keyword>
<organism evidence="13 14">
    <name type="scientific">Aphanomyces stellatus</name>
    <dbReference type="NCBI Taxonomy" id="120398"/>
    <lineage>
        <taxon>Eukaryota</taxon>
        <taxon>Sar</taxon>
        <taxon>Stramenopiles</taxon>
        <taxon>Oomycota</taxon>
        <taxon>Saprolegniomycetes</taxon>
        <taxon>Saprolegniales</taxon>
        <taxon>Verrucalvaceae</taxon>
        <taxon>Aphanomyces</taxon>
    </lineage>
</organism>
<sequence length="612" mass="69218">MKLRHLKIPFFLAVVVSLCCWVALVYTFTSSSPTEDGGGGASSLNYLSGVFKQATVPHDGGLTPTMRQPNNQFTPVILPSWRQNITKNDFECLGWRQTGDCDPDGPREPDQDKGCNEVITAGNSGYCEARHKVTGQTVRSFVSACIGMKGGSSFACNQTGDFFVYADLPTRYQVKQVSPPISPEQKAADLSRGVIMAVYPKVMKGVYAAVKRLRDTGCRLPIELWYRKDEMALTHPIIASLLTQPGIFAREIIQPDATHFYVKPYALYHSAFTQVLLLDCDNFVTVDPTYLFGLPEFTQVGAMFWPDFWRMKKTIFNIHNQSVLWDLLGVPFVDMMEQESGQVLVDKSKAHDALRILMFYSFHHPRLIETLDMAWGDKDLFRFAWMKSNTPFHMIQKPPGSAGVKHITYNLFCGHTMVQHDPQGQIVFFHRNTYKLTGKADAPKIWDHVQQFKQAAVTDEYDVRGANGGEVFPDFKRCFGRDTAYEELFFLTPLKEFPFGNMEESILRYAHEAWLLEPETETPEPKKRKKTEICSVVTWHVDDNSERSVRRRQVLGMGARHVGYDGKNGSRSGGCKLSRFRGTKVLDEAAVDVYGNVAQVGLYAHFRWADGD</sequence>
<dbReference type="InterPro" id="IPR029044">
    <property type="entry name" value="Nucleotide-diphossugar_trans"/>
</dbReference>
<dbReference type="EMBL" id="VJMH01000057">
    <property type="protein sequence ID" value="KAF0719634.1"/>
    <property type="molecule type" value="Genomic_DNA"/>
</dbReference>
<evidence type="ECO:0000256" key="6">
    <source>
        <dbReference type="ARBA" id="ARBA00022968"/>
    </source>
</evidence>
<dbReference type="PANTHER" id="PTHR31646">
    <property type="entry name" value="ALPHA-1,2-MANNOSYLTRANSFERASE MNN2"/>
    <property type="match status" value="1"/>
</dbReference>
<feature type="chain" id="PRO_5036115865" evidence="11">
    <location>
        <begin position="28"/>
        <end position="612"/>
    </location>
</feature>
<dbReference type="OrthoDB" id="430354at2759"/>
<comment type="subcellular location">
    <subcellularLocation>
        <location evidence="10">Endomembrane system</location>
        <topology evidence="10">Single-pass membrane protein</topology>
    </subcellularLocation>
    <subcellularLocation>
        <location evidence="1">Golgi apparatus membrane</location>
    </subcellularLocation>
    <subcellularLocation>
        <location evidence="2">Membrane</location>
        <topology evidence="2">Single-pass type II membrane protein</topology>
    </subcellularLocation>
</comment>
<evidence type="ECO:0000256" key="5">
    <source>
        <dbReference type="ARBA" id="ARBA00022692"/>
    </source>
</evidence>
<dbReference type="PANTHER" id="PTHR31646:SF1">
    <property type="entry name" value="ALPHA-1,2-MANNOSYLTRANSFERASE MNN2"/>
    <property type="match status" value="1"/>
</dbReference>
<keyword evidence="14" id="KW-1185">Reference proteome</keyword>
<dbReference type="AlphaFoldDB" id="A0A485K426"/>
<reference evidence="12" key="2">
    <citation type="submission" date="2019-06" db="EMBL/GenBank/DDBJ databases">
        <title>Genomics analysis of Aphanomyces spp. identifies a new class of oomycete effector associated with host adaptation.</title>
        <authorList>
            <person name="Gaulin E."/>
        </authorList>
    </citation>
    <scope>NUCLEOTIDE SEQUENCE</scope>
    <source>
        <strain evidence="12">CBS 578.67</strain>
    </source>
</reference>
<dbReference type="GO" id="GO:0046354">
    <property type="term" value="P:mannan biosynthetic process"/>
    <property type="evidence" value="ECO:0007669"/>
    <property type="project" value="TreeGrafter"/>
</dbReference>
<keyword evidence="4" id="KW-0808">Transferase</keyword>
<keyword evidence="6" id="KW-0735">Signal-anchor</keyword>
<evidence type="ECO:0000256" key="2">
    <source>
        <dbReference type="ARBA" id="ARBA00004606"/>
    </source>
</evidence>
<keyword evidence="11" id="KW-0732">Signal</keyword>
<evidence type="ECO:0000256" key="10">
    <source>
        <dbReference type="ARBA" id="ARBA00037847"/>
    </source>
</evidence>
<evidence type="ECO:0000313" key="14">
    <source>
        <dbReference type="Proteomes" id="UP000332933"/>
    </source>
</evidence>
<keyword evidence="7" id="KW-1133">Transmembrane helix</keyword>
<reference evidence="13 14" key="1">
    <citation type="submission" date="2019-03" db="EMBL/GenBank/DDBJ databases">
        <authorList>
            <person name="Gaulin E."/>
            <person name="Dumas B."/>
        </authorList>
    </citation>
    <scope>NUCLEOTIDE SEQUENCE [LARGE SCALE GENOMIC DNA]</scope>
    <source>
        <strain evidence="13">CBS 568.67</strain>
    </source>
</reference>
<dbReference type="SUPFAM" id="SSF53448">
    <property type="entry name" value="Nucleotide-diphospho-sugar transferases"/>
    <property type="match status" value="1"/>
</dbReference>
<accession>A0A485K426</accession>
<evidence type="ECO:0000313" key="13">
    <source>
        <dbReference type="EMBL" id="VFT78120.1"/>
    </source>
</evidence>
<dbReference type="Proteomes" id="UP000332933">
    <property type="component" value="Unassembled WGS sequence"/>
</dbReference>
<dbReference type="GO" id="GO:0000026">
    <property type="term" value="F:alpha-1,2-mannosyltransferase activity"/>
    <property type="evidence" value="ECO:0007669"/>
    <property type="project" value="TreeGrafter"/>
</dbReference>
<keyword evidence="8" id="KW-0333">Golgi apparatus</keyword>
<evidence type="ECO:0000256" key="1">
    <source>
        <dbReference type="ARBA" id="ARBA00004394"/>
    </source>
</evidence>
<evidence type="ECO:0000256" key="3">
    <source>
        <dbReference type="ARBA" id="ARBA00009105"/>
    </source>
</evidence>
<evidence type="ECO:0000256" key="9">
    <source>
        <dbReference type="ARBA" id="ARBA00023136"/>
    </source>
</evidence>
<dbReference type="InterPro" id="IPR022751">
    <property type="entry name" value="Alpha_mannosyltransferase"/>
</dbReference>
<evidence type="ECO:0000256" key="4">
    <source>
        <dbReference type="ARBA" id="ARBA00022679"/>
    </source>
</evidence>
<comment type="similarity">
    <text evidence="3">Belongs to the MNN1/MNT family.</text>
</comment>
<evidence type="ECO:0000256" key="8">
    <source>
        <dbReference type="ARBA" id="ARBA00023034"/>
    </source>
</evidence>
<name>A0A485K426_9STRA</name>
<keyword evidence="9" id="KW-0472">Membrane</keyword>
<dbReference type="GO" id="GO:0000139">
    <property type="term" value="C:Golgi membrane"/>
    <property type="evidence" value="ECO:0007669"/>
    <property type="project" value="UniProtKB-SubCell"/>
</dbReference>
<protein>
    <submittedName>
        <fullName evidence="13">Aste57867_896 protein</fullName>
    </submittedName>
</protein>
<evidence type="ECO:0000256" key="11">
    <source>
        <dbReference type="SAM" id="SignalP"/>
    </source>
</evidence>
<gene>
    <name evidence="13" type="primary">Aste57867_896</name>
    <name evidence="12" type="ORF">As57867_000895</name>
    <name evidence="13" type="ORF">ASTE57867_896</name>
</gene>